<name>A0ABQ4P604_9GAMM</name>
<organism evidence="1 2">
    <name type="scientific">Shewanella sairae</name>
    <dbReference type="NCBI Taxonomy" id="190310"/>
    <lineage>
        <taxon>Bacteria</taxon>
        <taxon>Pseudomonadati</taxon>
        <taxon>Pseudomonadota</taxon>
        <taxon>Gammaproteobacteria</taxon>
        <taxon>Alteromonadales</taxon>
        <taxon>Shewanellaceae</taxon>
        <taxon>Shewanella</taxon>
    </lineage>
</organism>
<dbReference type="EMBL" id="BPEY01000012">
    <property type="protein sequence ID" value="GIU42901.1"/>
    <property type="molecule type" value="Genomic_DNA"/>
</dbReference>
<dbReference type="Proteomes" id="UP000887104">
    <property type="component" value="Unassembled WGS sequence"/>
</dbReference>
<protein>
    <recommendedName>
        <fullName evidence="3">Type II secretion system protein</fullName>
    </recommendedName>
</protein>
<keyword evidence="2" id="KW-1185">Reference proteome</keyword>
<evidence type="ECO:0008006" key="3">
    <source>
        <dbReference type="Google" id="ProtNLM"/>
    </source>
</evidence>
<evidence type="ECO:0000313" key="2">
    <source>
        <dbReference type="Proteomes" id="UP000887104"/>
    </source>
</evidence>
<reference evidence="1" key="1">
    <citation type="submission" date="2021-05" db="EMBL/GenBank/DDBJ databases">
        <title>Molecular characterization for Shewanella algae harboring chromosomal blaOXA-55-like strains isolated from clinical and environment sample.</title>
        <authorList>
            <person name="Ohama Y."/>
            <person name="Aoki K."/>
            <person name="Harada S."/>
            <person name="Moriya K."/>
            <person name="Ishii Y."/>
            <person name="Tateda K."/>
        </authorList>
    </citation>
    <scope>NUCLEOTIDE SEQUENCE</scope>
    <source>
        <strain evidence="1">JCM 11563</strain>
    </source>
</reference>
<gene>
    <name evidence="1" type="ORF">TUM4438_10550</name>
</gene>
<proteinExistence type="predicted"/>
<accession>A0ABQ4P604</accession>
<sequence length="306" mass="33404">MYKKQQGMSLIGVLLSLSLIGVAMIPITQAIGKWSEQRIARHFSEQVENVIDAVQQYHYHKASNRLSVDPIGMWPASLDALISDFGGQFWAQCSMAEANAGRCKRPNHTPFNGQLSYQVVDGLSSLLTVPTGMTGDDKRVWSTALLKIPFSKVKANGDVEIKIAPPLQSHAYAEFLRKDGSTPLTGDWDVGGENAILNTKGLTVRNADGTQMSMGGTVFTKVYEHNSRVDKPICPSHLSPQISAVPMGMFHPTKPLPLIGNGGVFVEDKGAYWLVTLSYAAQIDGGTNWERRHDGNINVTVHCLAQ</sequence>
<comment type="caution">
    <text evidence="1">The sequence shown here is derived from an EMBL/GenBank/DDBJ whole genome shotgun (WGS) entry which is preliminary data.</text>
</comment>
<evidence type="ECO:0000313" key="1">
    <source>
        <dbReference type="EMBL" id="GIU42901.1"/>
    </source>
</evidence>
<dbReference type="RefSeq" id="WP_220780138.1">
    <property type="nucleotide sequence ID" value="NZ_BPEY01000012.1"/>
</dbReference>